<feature type="compositionally biased region" description="Basic and acidic residues" evidence="9">
    <location>
        <begin position="146"/>
        <end position="160"/>
    </location>
</feature>
<dbReference type="KEGG" id="vg:80532834"/>
<keyword evidence="4" id="KW-0597">Phosphoprotein</keyword>
<dbReference type="RefSeq" id="YP_010795674.1">
    <property type="nucleotide sequence ID" value="NC_075702.1"/>
</dbReference>
<dbReference type="PANTHER" id="PTHR24216:SF65">
    <property type="entry name" value="PAXILLIN-LIKE PROTEIN 1"/>
    <property type="match status" value="1"/>
</dbReference>
<sequence>MENPPDFYSLLEMLADNGGFSPQPPATPGDPYQDVCLNTPSVAVPPTPGRQPVPPRSKSPARAAPVAGSLAGARAPFGIEGAVSEGSDTGLRSAEPPDGAHQGSPGEVVSSTADIVDVCGNETAAAAPRSCSWQKTVGDLVPAGSERGEPSPMDPRKSNDPVRCVSDAPCKPTGACTPLAVCVETLPPPSGVPPPPPPEPIVNFPWTFSPLTPGPFAQHHSPTPPTPPPLSPPPPTPPPLSPPPPTPPPLSPPPPTPPPHTPPPHGSPPPTPLPSTSPPSTQTSSPSASLPLDSPPASTPPPPTPLHDRPLSPDPPALSASCQRPSPPLSPSAPRLAPAPLRSDRVPARRKSSVSEGGGPRTRGAGFQYVCRLSASARIPSPPREELELVARQPGSHAMLWRAGARDGATEPSSGDNPKVFLLALSDARRCPSYWDRLAREAVLREILPTPRGSPLRTSPGSIELPREAPLLDSDYRPFEWRCAKGRPLPQEPVFPCPPNELGNDWAACKMWLFSRCARLVLSTLDDMSPSEDGESVLESQGCGWGPQNECPLPLPAPIVLPTRIWEAVTRLPRPAPRTPTYAYILSALLRFLGLQVTPDFVSKVPRLSYRWLDRLRCVRRVQYMAHVLTRDFSYQLQAARGLPCFPACAPPPGAGTPLDEDWNGTPPSESPRGLDCSRRRGGFYASNFCPLLEEIRWVEGREGSPNPWTGLTWNDFKMLHYRCLFFKVRRGLLLAPDDYIVGPDVRPGFEVPFEMPPPPATALPPALSAAVRESKLALRNGNPEPGGTPHGSRPARAYGFMVQQLAVAMVELGFPACGPAIEKRVRPLYKAILDWRAAVTAAALRRFRHLRQPSGARDDGAPMFPPLPVPDWNGPSPRPGLVSSPTGTQERYRRVQPGSGSDGSHTTAPPAVLKQALQQEVGTPATRASHPLPRPPPASYPSLGCRSRSSSSSSASSSSSSSSSAPSSSEQSSAAPSSRTSSRSPTREAGAPQCAARGRGRGRGGRRGRGRRAPSPSSETAAPPPPDDLDQEVWWQIPSPPAGRCWFGPLGGHRQALRGIPEVEQAAVRFLSTPGPLPVYVEEMGNCAKQYEALVSAMLNKDVKANPLNWAHHGKLSPTDAALNHIYVTKFQSSHSSPGAAVTGTVNKCIPHIASAMKKRNLLWALPHIAASVSMTRRYCKDQKEFMFRSLRKAYAPMASAASAEMRRPSASPISNRAPVTAQSTAAGLIPVIDVSTIHDRVRRGVAAFNSALEEGLLDVPEYRLVAPARPDIPAGDGFASTRPLNELVDACALECEGVVAALLRGPDGPGAVAEMLSSCEDGPFPRPAGHEQWEKCRALLGSWLRDLLDLRSAVYAAYANGSAPRGRQERTLAANAVALITEAIGPLLSKDPARPWRCPGSRDITSVLLRECGSRGEPVRSREKARRLQRVARLLADADAASSGTSEGRSRSAEPCYDPGPASSPEPVRALCAQTSAESRKRKSAPAAVLDGADNAVENPRPRLGRSRTGAGPPPVASCTRPPTPPEACRDAGPFPPKRPRCFPWRDPARIMDGSLSLGDRRHRGAAFRKPPIGTPIAGYAGPPHLDAYCPGEGVDELTSFAQIPTLWRQPLARSPEAMAEIARVASTPSHVSRSPDTAASEGVLCRTAVVSLRARTAWMRHQQASPEDVALVILYTANPGEHLFCVPAPGSPPGGPRFDPNRGGLSFLLAALANRLCLPESAAWAGRWRAAPDVSALTAAGVMFLSPQDLGFAGVLEHLQRLCLKREKRLVVLDTLEDQDRPENGPRLVEEAVRYVRCTVSPRSQCSVRWPGHPDLATTVITSRDVLGPVVLRELETHFRRENPAAGDISLCCGSNVRYKVATRLDRVATVPMTALSYLAASSALVAGRQRPPGPDFLAGESHSHRAALKWGLYAPLRPVYVLEPKKNAIVSPDFLNRTVCDVCRSVVLPPDPHAQPVVVHVPEATCSLLAREMLAHLRSSSVVWLEGDGGPPETTVQEEQGARQRIIHPPTLPGPPSPLALSDSEVFGE</sequence>
<feature type="domain" description="Herpesvirus ICP4-like protein N-terminal" evidence="10">
    <location>
        <begin position="1031"/>
        <end position="1201"/>
    </location>
</feature>
<dbReference type="RefSeq" id="YP_010795696.1">
    <property type="nucleotide sequence ID" value="NC_075702.1"/>
</dbReference>
<feature type="compositionally biased region" description="Low complexity" evidence="9">
    <location>
        <begin position="941"/>
        <end position="985"/>
    </location>
</feature>
<comment type="subcellular location">
    <subcellularLocation>
        <location evidence="1">Host nucleus</location>
    </subcellularLocation>
</comment>
<feature type="region of interest" description="Disordered" evidence="9">
    <location>
        <begin position="854"/>
        <end position="909"/>
    </location>
</feature>
<evidence type="ECO:0000256" key="4">
    <source>
        <dbReference type="ARBA" id="ARBA00022553"/>
    </source>
</evidence>
<name>F8TC94_9ALPH</name>
<dbReference type="GO" id="GO:0003677">
    <property type="term" value="F:DNA binding"/>
    <property type="evidence" value="ECO:0007669"/>
    <property type="project" value="UniProtKB-KW"/>
</dbReference>
<dbReference type="InterPro" id="IPR005205">
    <property type="entry name" value="Herpes_ICP4_C"/>
</dbReference>
<accession>F8TC94</accession>
<feature type="compositionally biased region" description="Low complexity" evidence="9">
    <location>
        <begin position="2023"/>
        <end position="2033"/>
    </location>
</feature>
<dbReference type="GO" id="GO:0045893">
    <property type="term" value="P:positive regulation of DNA-templated transcription"/>
    <property type="evidence" value="ECO:0007669"/>
    <property type="project" value="InterPro"/>
</dbReference>
<dbReference type="PANTHER" id="PTHR24216">
    <property type="entry name" value="PAXILLIN-RELATED"/>
    <property type="match status" value="1"/>
</dbReference>
<evidence type="ECO:0000256" key="5">
    <source>
        <dbReference type="ARBA" id="ARBA00022562"/>
    </source>
</evidence>
<keyword evidence="8" id="KW-0804">Transcription</keyword>
<evidence type="ECO:0000256" key="9">
    <source>
        <dbReference type="SAM" id="MobiDB-lite"/>
    </source>
</evidence>
<proteinExistence type="inferred from homology"/>
<evidence type="ECO:0000259" key="11">
    <source>
        <dbReference type="Pfam" id="PF03585"/>
    </source>
</evidence>
<evidence type="ECO:0000256" key="2">
    <source>
        <dbReference type="ARBA" id="ARBA00007510"/>
    </source>
</evidence>
<keyword evidence="7" id="KW-0238">DNA-binding</keyword>
<feature type="compositionally biased region" description="Pro residues" evidence="9">
    <location>
        <begin position="1514"/>
        <end position="1528"/>
    </location>
</feature>
<dbReference type="InterPro" id="IPR005206">
    <property type="entry name" value="Herpes_ICP4_N"/>
</dbReference>
<feature type="region of interest" description="Disordered" evidence="9">
    <location>
        <begin position="1"/>
        <end position="113"/>
    </location>
</feature>
<feature type="compositionally biased region" description="Pro residues" evidence="9">
    <location>
        <begin position="293"/>
        <end position="305"/>
    </location>
</feature>
<feature type="compositionally biased region" description="Low complexity" evidence="9">
    <location>
        <begin position="332"/>
        <end position="341"/>
    </location>
</feature>
<evidence type="ECO:0000256" key="1">
    <source>
        <dbReference type="ARBA" id="ARBA00004147"/>
    </source>
</evidence>
<keyword evidence="6" id="KW-0805">Transcription regulation</keyword>
<feature type="region of interest" description="Disordered" evidence="9">
    <location>
        <begin position="1439"/>
        <end position="1543"/>
    </location>
</feature>
<feature type="compositionally biased region" description="Pro residues" evidence="9">
    <location>
        <begin position="186"/>
        <end position="200"/>
    </location>
</feature>
<feature type="compositionally biased region" description="Polar residues" evidence="9">
    <location>
        <begin position="899"/>
        <end position="908"/>
    </location>
</feature>
<dbReference type="GO" id="GO:0042025">
    <property type="term" value="C:host cell nucleus"/>
    <property type="evidence" value="ECO:0007669"/>
    <property type="project" value="UniProtKB-SubCell"/>
</dbReference>
<dbReference type="Pfam" id="PF03584">
    <property type="entry name" value="Herpes_ICP4_N"/>
    <property type="match status" value="1"/>
</dbReference>
<dbReference type="EMBL" id="HQ840738">
    <property type="protein sequence ID" value="AEI00305.1"/>
    <property type="molecule type" value="Genomic_DNA"/>
</dbReference>
<feature type="region of interest" description="Disordered" evidence="9">
    <location>
        <begin position="127"/>
        <end position="164"/>
    </location>
</feature>
<feature type="compositionally biased region" description="Pro residues" evidence="9">
    <location>
        <begin position="222"/>
        <end position="277"/>
    </location>
</feature>
<evidence type="ECO:0000313" key="13">
    <source>
        <dbReference type="Proteomes" id="UP000095860"/>
    </source>
</evidence>
<dbReference type="EMBL" id="HQ840738">
    <property type="protein sequence ID" value="AEI00283.1"/>
    <property type="molecule type" value="Genomic_DNA"/>
</dbReference>
<evidence type="ECO:0000256" key="3">
    <source>
        <dbReference type="ARBA" id="ARBA00022518"/>
    </source>
</evidence>
<keyword evidence="3" id="KW-0244">Early protein</keyword>
<feature type="compositionally biased region" description="Low complexity" evidence="9">
    <location>
        <begin position="278"/>
        <end position="292"/>
    </location>
</feature>
<evidence type="ECO:0000313" key="12">
    <source>
        <dbReference type="EMBL" id="AEI00305.1"/>
    </source>
</evidence>
<organism evidence="12 13">
    <name type="scientific">Gallid alphaherpesvirus 3</name>
    <dbReference type="NCBI Taxonomy" id="35250"/>
    <lineage>
        <taxon>Viruses</taxon>
        <taxon>Duplodnaviria</taxon>
        <taxon>Heunggongvirae</taxon>
        <taxon>Peploviricota</taxon>
        <taxon>Herviviricetes</taxon>
        <taxon>Herpesvirales</taxon>
        <taxon>Orthoherpesviridae</taxon>
        <taxon>Alphaherpesvirinae</taxon>
        <taxon>Mardivirus</taxon>
        <taxon>Mardivirus gallidalpha3</taxon>
    </lineage>
</organism>
<feature type="region of interest" description="Disordered" evidence="9">
    <location>
        <begin position="184"/>
        <end position="365"/>
    </location>
</feature>
<protein>
    <submittedName>
        <fullName evidence="12">ICP4</fullName>
    </submittedName>
</protein>
<evidence type="ECO:0000259" key="10">
    <source>
        <dbReference type="Pfam" id="PF03584"/>
    </source>
</evidence>
<feature type="region of interest" description="Disordered" evidence="9">
    <location>
        <begin position="1992"/>
        <end position="2033"/>
    </location>
</feature>
<dbReference type="KEGG" id="vg:80532856"/>
<evidence type="ECO:0000256" key="6">
    <source>
        <dbReference type="ARBA" id="ARBA00023015"/>
    </source>
</evidence>
<evidence type="ECO:0000256" key="8">
    <source>
        <dbReference type="ARBA" id="ARBA00023163"/>
    </source>
</evidence>
<keyword evidence="13" id="KW-1185">Reference proteome</keyword>
<feature type="domain" description="Herpesvirus ICP4-like protein C-terminal" evidence="11">
    <location>
        <begin position="1568"/>
        <end position="1993"/>
    </location>
</feature>
<evidence type="ECO:0000256" key="7">
    <source>
        <dbReference type="ARBA" id="ARBA00023125"/>
    </source>
</evidence>
<dbReference type="Pfam" id="PF03585">
    <property type="entry name" value="Herpes_ICP4_C"/>
    <property type="match status" value="1"/>
</dbReference>
<dbReference type="GeneID" id="80532834"/>
<feature type="compositionally biased region" description="Pro residues" evidence="9">
    <location>
        <begin position="43"/>
        <end position="57"/>
    </location>
</feature>
<feature type="region of interest" description="Disordered" evidence="9">
    <location>
        <begin position="923"/>
        <end position="1035"/>
    </location>
</feature>
<comment type="similarity">
    <text evidence="2">Belongs to the herpesviridae ICP4 family.</text>
</comment>
<feature type="compositionally biased region" description="Basic residues" evidence="9">
    <location>
        <begin position="999"/>
        <end position="1013"/>
    </location>
</feature>
<keyword evidence="5" id="KW-1048">Host nucleus</keyword>
<reference evidence="12 13" key="1">
    <citation type="journal article" date="2011" name="Virus Genes">
        <title>Comparative genomic sequence analysis of the Marek's disease vaccine strain SB-1.</title>
        <authorList>
            <person name="Spatz S.J."/>
            <person name="Schat K.A."/>
        </authorList>
    </citation>
    <scope>NUCLEOTIDE SEQUENCE [LARGE SCALE GENOMIC DNA]</scope>
    <source>
        <strain evidence="12">SB-1</strain>
    </source>
</reference>
<gene>
    <name evidence="12" type="primary">ICP4</name>
</gene>
<dbReference type="GeneID" id="80532856"/>
<feature type="compositionally biased region" description="Low complexity" evidence="9">
    <location>
        <begin position="58"/>
        <end position="67"/>
    </location>
</feature>
<dbReference type="Proteomes" id="UP000095860">
    <property type="component" value="Segment"/>
</dbReference>